<comment type="caution">
    <text evidence="1">The sequence shown here is derived from an EMBL/GenBank/DDBJ whole genome shotgun (WGS) entry which is preliminary data.</text>
</comment>
<dbReference type="EMBL" id="LSRX01000699">
    <property type="protein sequence ID" value="OLP90662.1"/>
    <property type="molecule type" value="Genomic_DNA"/>
</dbReference>
<accession>A0A1Q9D675</accession>
<sequence length="308" mass="34253">MAASTIIPSVEYVPVDTDLQKLHEVGKTYRDLPADIYGLAIAVSVVDLPEVITCRATKAQTAGVLFGFTALSVNLWLQGLILYYEKFEGLGYSPAVTCGPFLFVAGQVGVGDSGVVEDPEAQFRLAFEKLFALCREAGFSVPGDLVEVKTFHVDMDKHEAAFFKVKKEFFPAPPYPAFTGLIEVQKLGMSGLLLEVAGTAYRVNHYIVQGAVHEAQENYAEFHRKVFDEDGNFLHDVWQTYDTDKYAALCNMAVSKLYFSCGIVFLWTARMLAEVKQSLHLMHDLYCIPQLPLSATAKQMVYQVQYSL</sequence>
<name>A0A1Q9D675_SYMMI</name>
<proteinExistence type="predicted"/>
<evidence type="ECO:0000313" key="1">
    <source>
        <dbReference type="EMBL" id="OLP90662.1"/>
    </source>
</evidence>
<dbReference type="InterPro" id="IPR006175">
    <property type="entry name" value="YjgF/YER057c/UK114"/>
</dbReference>
<organism evidence="1 2">
    <name type="scientific">Symbiodinium microadriaticum</name>
    <name type="common">Dinoflagellate</name>
    <name type="synonym">Zooxanthella microadriatica</name>
    <dbReference type="NCBI Taxonomy" id="2951"/>
    <lineage>
        <taxon>Eukaryota</taxon>
        <taxon>Sar</taxon>
        <taxon>Alveolata</taxon>
        <taxon>Dinophyceae</taxon>
        <taxon>Suessiales</taxon>
        <taxon>Symbiodiniaceae</taxon>
        <taxon>Symbiodinium</taxon>
    </lineage>
</organism>
<dbReference type="InterPro" id="IPR035959">
    <property type="entry name" value="RutC-like_sf"/>
</dbReference>
<evidence type="ECO:0000313" key="2">
    <source>
        <dbReference type="Proteomes" id="UP000186817"/>
    </source>
</evidence>
<dbReference type="OrthoDB" id="410378at2759"/>
<dbReference type="Gene3D" id="3.30.1330.40">
    <property type="entry name" value="RutC-like"/>
    <property type="match status" value="1"/>
</dbReference>
<gene>
    <name evidence="1" type="ORF">AK812_SmicGene27704</name>
</gene>
<dbReference type="AlphaFoldDB" id="A0A1Q9D675"/>
<dbReference type="SUPFAM" id="SSF55298">
    <property type="entry name" value="YjgF-like"/>
    <property type="match status" value="1"/>
</dbReference>
<keyword evidence="2" id="KW-1185">Reference proteome</keyword>
<protein>
    <submittedName>
        <fullName evidence="1">Uncharacterized protein</fullName>
    </submittedName>
</protein>
<reference evidence="1 2" key="1">
    <citation type="submission" date="2016-02" db="EMBL/GenBank/DDBJ databases">
        <title>Genome analysis of coral dinoflagellate symbionts highlights evolutionary adaptations to a symbiotic lifestyle.</title>
        <authorList>
            <person name="Aranda M."/>
            <person name="Li Y."/>
            <person name="Liew Y.J."/>
            <person name="Baumgarten S."/>
            <person name="Simakov O."/>
            <person name="Wilson M."/>
            <person name="Piel J."/>
            <person name="Ashoor H."/>
            <person name="Bougouffa S."/>
            <person name="Bajic V.B."/>
            <person name="Ryu T."/>
            <person name="Ravasi T."/>
            <person name="Bayer T."/>
            <person name="Micklem G."/>
            <person name="Kim H."/>
            <person name="Bhak J."/>
            <person name="Lajeunesse T.C."/>
            <person name="Voolstra C.R."/>
        </authorList>
    </citation>
    <scope>NUCLEOTIDE SEQUENCE [LARGE SCALE GENOMIC DNA]</scope>
    <source>
        <strain evidence="1 2">CCMP2467</strain>
    </source>
</reference>
<dbReference type="Proteomes" id="UP000186817">
    <property type="component" value="Unassembled WGS sequence"/>
</dbReference>
<dbReference type="Pfam" id="PF01042">
    <property type="entry name" value="Ribonuc_L-PSP"/>
    <property type="match status" value="1"/>
</dbReference>